<accession>A0AAV9AFT2</accession>
<keyword evidence="7" id="KW-0812">Transmembrane</keyword>
<dbReference type="Pfam" id="PF04674">
    <property type="entry name" value="Phi_1"/>
    <property type="match status" value="1"/>
</dbReference>
<keyword evidence="7" id="KW-1133">Transmembrane helix</keyword>
<dbReference type="EMBL" id="JAUJYN010000009">
    <property type="protein sequence ID" value="KAK1262907.1"/>
    <property type="molecule type" value="Genomic_DNA"/>
</dbReference>
<sequence length="369" mass="40247">MFEFLNSAKSNLREQTQNQQIQKRKKINKQKDQKKPCPPLAIYNPSLHSLQNHIIHFIQRISIMKAIMFSSTSPALTLVISITIFSAFLFAPSSSTPRLLSTLSPPKHPFLKYHNGPLLKGNYSINLIWYGKFIRSQQSTIIDFIQSLSPNALTSSQPSVVSWWRTIDNYNPQAGPTNLELLSQVFANKYNYGRSLKTSDIVALSNIIQGPDQINLVLTAADVTVDGFCSSRCGAHVRGKYAASYIWVGNSASQCPGKCAWPFHQTPPLKAPNRDVGVDGMVINIATLLAGAVTNPSGNGYYQGSAKAPLEAVSVCAGVFGAGAYPGYLGKVLVDPKSGASYNAYGLNGRKYLLPAMWDPTTSKCSPLV</sequence>
<protein>
    <recommendedName>
        <fullName evidence="10">Protein EXORDIUM-like 2</fullName>
    </recommendedName>
</protein>
<evidence type="ECO:0000256" key="1">
    <source>
        <dbReference type="ARBA" id="ARBA00004271"/>
    </source>
</evidence>
<comment type="subcellular location">
    <subcellularLocation>
        <location evidence="1">Secreted</location>
        <location evidence="1">Extracellular space</location>
        <location evidence="1">Apoplast</location>
    </subcellularLocation>
</comment>
<dbReference type="GO" id="GO:0048046">
    <property type="term" value="C:apoplast"/>
    <property type="evidence" value="ECO:0007669"/>
    <property type="project" value="UniProtKB-SubCell"/>
</dbReference>
<organism evidence="8 9">
    <name type="scientific">Acorus gramineus</name>
    <name type="common">Dwarf sweet flag</name>
    <dbReference type="NCBI Taxonomy" id="55184"/>
    <lineage>
        <taxon>Eukaryota</taxon>
        <taxon>Viridiplantae</taxon>
        <taxon>Streptophyta</taxon>
        <taxon>Embryophyta</taxon>
        <taxon>Tracheophyta</taxon>
        <taxon>Spermatophyta</taxon>
        <taxon>Magnoliopsida</taxon>
        <taxon>Liliopsida</taxon>
        <taxon>Acoraceae</taxon>
        <taxon>Acorus</taxon>
    </lineage>
</organism>
<dbReference type="PANTHER" id="PTHR31279:SF3">
    <property type="entry name" value="PROTEIN EXORDIUM-LIKE 2"/>
    <property type="match status" value="1"/>
</dbReference>
<feature type="transmembrane region" description="Helical" evidence="7">
    <location>
        <begin position="66"/>
        <end position="91"/>
    </location>
</feature>
<evidence type="ECO:0008006" key="10">
    <source>
        <dbReference type="Google" id="ProtNLM"/>
    </source>
</evidence>
<dbReference type="PANTHER" id="PTHR31279">
    <property type="entry name" value="PROTEIN EXORDIUM-LIKE 5"/>
    <property type="match status" value="1"/>
</dbReference>
<reference evidence="8" key="2">
    <citation type="submission" date="2023-06" db="EMBL/GenBank/DDBJ databases">
        <authorList>
            <person name="Ma L."/>
            <person name="Liu K.-W."/>
            <person name="Li Z."/>
            <person name="Hsiao Y.-Y."/>
            <person name="Qi Y."/>
            <person name="Fu T."/>
            <person name="Tang G."/>
            <person name="Zhang D."/>
            <person name="Sun W.-H."/>
            <person name="Liu D.-K."/>
            <person name="Li Y."/>
            <person name="Chen G.-Z."/>
            <person name="Liu X.-D."/>
            <person name="Liao X.-Y."/>
            <person name="Jiang Y.-T."/>
            <person name="Yu X."/>
            <person name="Hao Y."/>
            <person name="Huang J."/>
            <person name="Zhao X.-W."/>
            <person name="Ke S."/>
            <person name="Chen Y.-Y."/>
            <person name="Wu W.-L."/>
            <person name="Hsu J.-L."/>
            <person name="Lin Y.-F."/>
            <person name="Huang M.-D."/>
            <person name="Li C.-Y."/>
            <person name="Huang L."/>
            <person name="Wang Z.-W."/>
            <person name="Zhao X."/>
            <person name="Zhong W.-Y."/>
            <person name="Peng D.-H."/>
            <person name="Ahmad S."/>
            <person name="Lan S."/>
            <person name="Zhang J.-S."/>
            <person name="Tsai W.-C."/>
            <person name="Van De Peer Y."/>
            <person name="Liu Z.-J."/>
        </authorList>
    </citation>
    <scope>NUCLEOTIDE SEQUENCE</scope>
    <source>
        <strain evidence="8">SCP</strain>
        <tissue evidence="8">Leaves</tissue>
    </source>
</reference>
<name>A0AAV9AFT2_ACOGR</name>
<keyword evidence="9" id="KW-1185">Reference proteome</keyword>
<keyword evidence="2" id="KW-0052">Apoplast</keyword>
<evidence type="ECO:0000256" key="4">
    <source>
        <dbReference type="ARBA" id="ARBA00022729"/>
    </source>
</evidence>
<keyword evidence="3" id="KW-0964">Secreted</keyword>
<evidence type="ECO:0000256" key="5">
    <source>
        <dbReference type="ARBA" id="ARBA00023591"/>
    </source>
</evidence>
<comment type="similarity">
    <text evidence="5">Belongs to the EXORDIUM family.</text>
</comment>
<comment type="caution">
    <text evidence="8">The sequence shown here is derived from an EMBL/GenBank/DDBJ whole genome shotgun (WGS) entry which is preliminary data.</text>
</comment>
<gene>
    <name evidence="8" type="ORF">QJS04_geneDACA017405</name>
</gene>
<evidence type="ECO:0000256" key="3">
    <source>
        <dbReference type="ARBA" id="ARBA00022525"/>
    </source>
</evidence>
<reference evidence="8" key="1">
    <citation type="journal article" date="2023" name="Nat. Commun.">
        <title>Diploid and tetraploid genomes of Acorus and the evolution of monocots.</title>
        <authorList>
            <person name="Ma L."/>
            <person name="Liu K.W."/>
            <person name="Li Z."/>
            <person name="Hsiao Y.Y."/>
            <person name="Qi Y."/>
            <person name="Fu T."/>
            <person name="Tang G.D."/>
            <person name="Zhang D."/>
            <person name="Sun W.H."/>
            <person name="Liu D.K."/>
            <person name="Li Y."/>
            <person name="Chen G.Z."/>
            <person name="Liu X.D."/>
            <person name="Liao X.Y."/>
            <person name="Jiang Y.T."/>
            <person name="Yu X."/>
            <person name="Hao Y."/>
            <person name="Huang J."/>
            <person name="Zhao X.W."/>
            <person name="Ke S."/>
            <person name="Chen Y.Y."/>
            <person name="Wu W.L."/>
            <person name="Hsu J.L."/>
            <person name="Lin Y.F."/>
            <person name="Huang M.D."/>
            <person name="Li C.Y."/>
            <person name="Huang L."/>
            <person name="Wang Z.W."/>
            <person name="Zhao X."/>
            <person name="Zhong W.Y."/>
            <person name="Peng D.H."/>
            <person name="Ahmad S."/>
            <person name="Lan S."/>
            <person name="Zhang J.S."/>
            <person name="Tsai W.C."/>
            <person name="Van de Peer Y."/>
            <person name="Liu Z.J."/>
        </authorList>
    </citation>
    <scope>NUCLEOTIDE SEQUENCE</scope>
    <source>
        <strain evidence="8">SCP</strain>
    </source>
</reference>
<evidence type="ECO:0000313" key="8">
    <source>
        <dbReference type="EMBL" id="KAK1262907.1"/>
    </source>
</evidence>
<evidence type="ECO:0000313" key="9">
    <source>
        <dbReference type="Proteomes" id="UP001179952"/>
    </source>
</evidence>
<evidence type="ECO:0000256" key="7">
    <source>
        <dbReference type="SAM" id="Phobius"/>
    </source>
</evidence>
<feature type="region of interest" description="Disordered" evidence="6">
    <location>
        <begin position="1"/>
        <end position="37"/>
    </location>
</feature>
<keyword evidence="7" id="KW-0472">Membrane</keyword>
<dbReference type="AlphaFoldDB" id="A0AAV9AFT2"/>
<evidence type="ECO:0000256" key="6">
    <source>
        <dbReference type="SAM" id="MobiDB-lite"/>
    </source>
</evidence>
<dbReference type="Proteomes" id="UP001179952">
    <property type="component" value="Unassembled WGS sequence"/>
</dbReference>
<keyword evidence="4" id="KW-0732">Signal</keyword>
<evidence type="ECO:0000256" key="2">
    <source>
        <dbReference type="ARBA" id="ARBA00022523"/>
    </source>
</evidence>
<dbReference type="InterPro" id="IPR006766">
    <property type="entry name" value="EXORDIUM-like"/>
</dbReference>
<proteinExistence type="inferred from homology"/>